<name>A0A8J1U8D8_OWEFU</name>
<dbReference type="SMART" id="SM00364">
    <property type="entry name" value="LRR_BAC"/>
    <property type="match status" value="3"/>
</dbReference>
<dbReference type="InterPro" id="IPR050836">
    <property type="entry name" value="SDS22/Internalin_LRR"/>
</dbReference>
<dbReference type="AlphaFoldDB" id="A0A8J1U8D8"/>
<feature type="compositionally biased region" description="Low complexity" evidence="1">
    <location>
        <begin position="64"/>
        <end position="73"/>
    </location>
</feature>
<dbReference type="EMBL" id="CAIIXF020000009">
    <property type="protein sequence ID" value="CAH1794393.1"/>
    <property type="molecule type" value="Genomic_DNA"/>
</dbReference>
<dbReference type="OrthoDB" id="1574204at2759"/>
<dbReference type="InterPro" id="IPR003591">
    <property type="entry name" value="Leu-rich_rpt_typical-subtyp"/>
</dbReference>
<protein>
    <recommendedName>
        <fullName evidence="2">Disease resistance R13L4/SHOC-2-like LRR domain-containing protein</fullName>
    </recommendedName>
</protein>
<reference evidence="3" key="1">
    <citation type="submission" date="2022-03" db="EMBL/GenBank/DDBJ databases">
        <authorList>
            <person name="Martin C."/>
        </authorList>
    </citation>
    <scope>NUCLEOTIDE SEQUENCE</scope>
</reference>
<sequence length="542" mass="60611">MGTRLKQRGVPTLQPIIRTNITEVDVGERPKLRRRVKGAGPLGGKRGAIRTVSATSNSTLGTTSPMQSPSPSSDIINGDVELEGQDVLFTNIPSGREKSANRRKELEERLPSRKINELTLKMVLEGSQESDLNKIYEVDVSGVNIAKIQNLNRLKKLRVLNLSSNYIEKIENLYDNTDLRELKLYDNDITTLGLLGLTDLKELCHLQLQHNKIKSIGRNLCKLRKLKILRIDSNYILKLEPGEFAGCPALTSLDISNNRIDNIAALNSLPNLEELVCVNNRLRTVPDLQRCKKLIDVDLSANRLTDVSGLKGLPCLSVVHISHNNLSSVKGLGKLKNLRELNIAHNRITDLQHIADQFPNLEILEISDNNLSQWKHMKNLSTLEWLVELYISGNSLCKTDKPYSHTDVQEILPHLEILDGAHLKKSVSQPRGATPLMRPMSANSVVSARLVESQLKSLEAEIGTFESTFAEKFDALKMSFDTLPVEPPPSSRMSGAGSRLSTASSLDRPVSRCSRSDSWYLQTRSKLMHVRKKWDTFKSVEN</sequence>
<feature type="region of interest" description="Disordered" evidence="1">
    <location>
        <begin position="36"/>
        <end position="74"/>
    </location>
</feature>
<dbReference type="PANTHER" id="PTHR46652">
    <property type="entry name" value="LEUCINE-RICH REPEAT AND IQ DOMAIN-CONTAINING PROTEIN 1-RELATED"/>
    <property type="match status" value="1"/>
</dbReference>
<dbReference type="PROSITE" id="PS51450">
    <property type="entry name" value="LRR"/>
    <property type="match status" value="6"/>
</dbReference>
<evidence type="ECO:0000256" key="1">
    <source>
        <dbReference type="SAM" id="MobiDB-lite"/>
    </source>
</evidence>
<dbReference type="SMART" id="SM00365">
    <property type="entry name" value="LRR_SD22"/>
    <property type="match status" value="6"/>
</dbReference>
<feature type="domain" description="Disease resistance R13L4/SHOC-2-like LRR" evidence="2">
    <location>
        <begin position="141"/>
        <end position="395"/>
    </location>
</feature>
<dbReference type="InterPro" id="IPR055414">
    <property type="entry name" value="LRR_R13L4/SHOC2-like"/>
</dbReference>
<evidence type="ECO:0000259" key="2">
    <source>
        <dbReference type="Pfam" id="PF23598"/>
    </source>
</evidence>
<proteinExistence type="predicted"/>
<dbReference type="Gene3D" id="3.80.10.10">
    <property type="entry name" value="Ribonuclease Inhibitor"/>
    <property type="match status" value="3"/>
</dbReference>
<dbReference type="Proteomes" id="UP000749559">
    <property type="component" value="Unassembled WGS sequence"/>
</dbReference>
<dbReference type="Pfam" id="PF23598">
    <property type="entry name" value="LRR_14"/>
    <property type="match status" value="1"/>
</dbReference>
<evidence type="ECO:0000313" key="3">
    <source>
        <dbReference type="EMBL" id="CAH1794393.1"/>
    </source>
</evidence>
<dbReference type="SUPFAM" id="SSF52058">
    <property type="entry name" value="L domain-like"/>
    <property type="match status" value="1"/>
</dbReference>
<feature type="region of interest" description="Disordered" evidence="1">
    <location>
        <begin position="484"/>
        <end position="510"/>
    </location>
</feature>
<gene>
    <name evidence="3" type="ORF">OFUS_LOCUS19093</name>
</gene>
<accession>A0A8J1U8D8</accession>
<keyword evidence="4" id="KW-1185">Reference proteome</keyword>
<organism evidence="3 4">
    <name type="scientific">Owenia fusiformis</name>
    <name type="common">Polychaete worm</name>
    <dbReference type="NCBI Taxonomy" id="6347"/>
    <lineage>
        <taxon>Eukaryota</taxon>
        <taxon>Metazoa</taxon>
        <taxon>Spiralia</taxon>
        <taxon>Lophotrochozoa</taxon>
        <taxon>Annelida</taxon>
        <taxon>Polychaeta</taxon>
        <taxon>Sedentaria</taxon>
        <taxon>Canalipalpata</taxon>
        <taxon>Sabellida</taxon>
        <taxon>Oweniida</taxon>
        <taxon>Oweniidae</taxon>
        <taxon>Owenia</taxon>
    </lineage>
</organism>
<dbReference type="PANTHER" id="PTHR46652:SF3">
    <property type="entry name" value="LEUCINE-RICH REPEAT-CONTAINING PROTEIN 9"/>
    <property type="match status" value="1"/>
</dbReference>
<dbReference type="InterPro" id="IPR032675">
    <property type="entry name" value="LRR_dom_sf"/>
</dbReference>
<feature type="compositionally biased region" description="Polar residues" evidence="1">
    <location>
        <begin position="52"/>
        <end position="63"/>
    </location>
</feature>
<dbReference type="SMART" id="SM00369">
    <property type="entry name" value="LRR_TYP"/>
    <property type="match status" value="5"/>
</dbReference>
<dbReference type="InterPro" id="IPR001611">
    <property type="entry name" value="Leu-rich_rpt"/>
</dbReference>
<evidence type="ECO:0000313" key="4">
    <source>
        <dbReference type="Proteomes" id="UP000749559"/>
    </source>
</evidence>
<comment type="caution">
    <text evidence="3">The sequence shown here is derived from an EMBL/GenBank/DDBJ whole genome shotgun (WGS) entry which is preliminary data.</text>
</comment>